<gene>
    <name evidence="1" type="ORF">BJ138DRAFT_520058</name>
</gene>
<comment type="caution">
    <text evidence="1">The sequence shown here is derived from an EMBL/GenBank/DDBJ whole genome shotgun (WGS) entry which is preliminary data.</text>
</comment>
<evidence type="ECO:0000313" key="1">
    <source>
        <dbReference type="EMBL" id="KAH7907286.1"/>
    </source>
</evidence>
<name>A0ACB8A2B2_9AGAM</name>
<evidence type="ECO:0000313" key="2">
    <source>
        <dbReference type="Proteomes" id="UP000790377"/>
    </source>
</evidence>
<sequence>MSPVSARASSIDPAPTAADNSTHDRPLSRKLQISDLLITSASGSEPTSFSQRRVEFPPQPHSPLQPRIHPPSNFTRFVTTTHPSSNIGASNRSTFAATSSIFSVDRNPPFPPIAHSDTRHPDHEPSLRVHRHMPDEPVTRPPVLGLRHPAEDHVIRFERTMTSSPINIPHHTPLSYRPQESTVRTDTHSQPWKPTPFVSHTAERLLRES</sequence>
<accession>A0ACB8A2B2</accession>
<proteinExistence type="predicted"/>
<dbReference type="EMBL" id="MU267919">
    <property type="protein sequence ID" value="KAH7907286.1"/>
    <property type="molecule type" value="Genomic_DNA"/>
</dbReference>
<protein>
    <submittedName>
        <fullName evidence="1">Uncharacterized protein</fullName>
    </submittedName>
</protein>
<keyword evidence="2" id="KW-1185">Reference proteome</keyword>
<organism evidence="1 2">
    <name type="scientific">Hygrophoropsis aurantiaca</name>
    <dbReference type="NCBI Taxonomy" id="72124"/>
    <lineage>
        <taxon>Eukaryota</taxon>
        <taxon>Fungi</taxon>
        <taxon>Dikarya</taxon>
        <taxon>Basidiomycota</taxon>
        <taxon>Agaricomycotina</taxon>
        <taxon>Agaricomycetes</taxon>
        <taxon>Agaricomycetidae</taxon>
        <taxon>Boletales</taxon>
        <taxon>Coniophorineae</taxon>
        <taxon>Hygrophoropsidaceae</taxon>
        <taxon>Hygrophoropsis</taxon>
    </lineage>
</organism>
<dbReference type="Proteomes" id="UP000790377">
    <property type="component" value="Unassembled WGS sequence"/>
</dbReference>
<reference evidence="1" key="1">
    <citation type="journal article" date="2021" name="New Phytol.">
        <title>Evolutionary innovations through gain and loss of genes in the ectomycorrhizal Boletales.</title>
        <authorList>
            <person name="Wu G."/>
            <person name="Miyauchi S."/>
            <person name="Morin E."/>
            <person name="Kuo A."/>
            <person name="Drula E."/>
            <person name="Varga T."/>
            <person name="Kohler A."/>
            <person name="Feng B."/>
            <person name="Cao Y."/>
            <person name="Lipzen A."/>
            <person name="Daum C."/>
            <person name="Hundley H."/>
            <person name="Pangilinan J."/>
            <person name="Johnson J."/>
            <person name="Barry K."/>
            <person name="LaButti K."/>
            <person name="Ng V."/>
            <person name="Ahrendt S."/>
            <person name="Min B."/>
            <person name="Choi I.G."/>
            <person name="Park H."/>
            <person name="Plett J.M."/>
            <person name="Magnuson J."/>
            <person name="Spatafora J.W."/>
            <person name="Nagy L.G."/>
            <person name="Henrissat B."/>
            <person name="Grigoriev I.V."/>
            <person name="Yang Z.L."/>
            <person name="Xu J."/>
            <person name="Martin F.M."/>
        </authorList>
    </citation>
    <scope>NUCLEOTIDE SEQUENCE</scope>
    <source>
        <strain evidence="1">ATCC 28755</strain>
    </source>
</reference>